<accession>A8AC10</accession>
<protein>
    <submittedName>
        <fullName evidence="1">Uncharacterized protein</fullName>
    </submittedName>
</protein>
<organism evidence="1 2">
    <name type="scientific">Ignicoccus hospitalis (strain KIN4/I / DSM 18386 / JCM 14125)</name>
    <dbReference type="NCBI Taxonomy" id="453591"/>
    <lineage>
        <taxon>Archaea</taxon>
        <taxon>Thermoproteota</taxon>
        <taxon>Thermoprotei</taxon>
        <taxon>Desulfurococcales</taxon>
        <taxon>Desulfurococcaceae</taxon>
        <taxon>Ignicoccus</taxon>
    </lineage>
</organism>
<dbReference type="STRING" id="453591.Igni_1286"/>
<name>A8AC10_IGNH4</name>
<dbReference type="HOGENOM" id="CLU_1691527_0_0_2"/>
<reference evidence="1 2" key="1">
    <citation type="journal article" date="2008" name="Genome Biol.">
        <title>A genomic analysis of the archaeal system Ignicoccus hospitalis-Nanoarchaeum equitans.</title>
        <authorList>
            <person name="Podar M."/>
            <person name="Anderson I."/>
            <person name="Makarova K.S."/>
            <person name="Elkins J.G."/>
            <person name="Ivanova N."/>
            <person name="Wall M.A."/>
            <person name="Lykidis A."/>
            <person name="Mavromatis K."/>
            <person name="Sun H."/>
            <person name="Hudson M.E."/>
            <person name="Chen W."/>
            <person name="Deciu C."/>
            <person name="Hutchison D."/>
            <person name="Eads J.R."/>
            <person name="Anderson A."/>
            <person name="Fernandes F."/>
            <person name="Szeto E."/>
            <person name="Lapidus A."/>
            <person name="Kyrpides N.C."/>
            <person name="Saier M.H.Jr."/>
            <person name="Richardson P.M."/>
            <person name="Rachel R."/>
            <person name="Huber H."/>
            <person name="Eisen J.A."/>
            <person name="Koonin E.V."/>
            <person name="Keller M."/>
            <person name="Stetter K.O."/>
        </authorList>
    </citation>
    <scope>NUCLEOTIDE SEQUENCE [LARGE SCALE GENOMIC DNA]</scope>
    <source>
        <strain evidence="2">KIN4/I / DSM 18386 / JCM 14125</strain>
    </source>
</reference>
<proteinExistence type="predicted"/>
<keyword evidence="2" id="KW-1185">Reference proteome</keyword>
<dbReference type="eggNOG" id="arCOG00551">
    <property type="taxonomic scope" value="Archaea"/>
</dbReference>
<dbReference type="KEGG" id="iho:Igni_1286"/>
<evidence type="ECO:0000313" key="2">
    <source>
        <dbReference type="Proteomes" id="UP000000262"/>
    </source>
</evidence>
<gene>
    <name evidence="1" type="ordered locus">Igni_1286</name>
</gene>
<dbReference type="Proteomes" id="UP000000262">
    <property type="component" value="Chromosome"/>
</dbReference>
<dbReference type="EMBL" id="CP000816">
    <property type="protein sequence ID" value="ABU82462.1"/>
    <property type="molecule type" value="Genomic_DNA"/>
</dbReference>
<sequence length="155" mass="17677">MISIASTEWEEAVAEFRKFAMNCSESTNREACDERLKDYKETFKDLIKLRIYKMLKTEEVPETSVDEPFLRLVLKLITDFTSSLDEVVADERGRVFVIVRKRLDVGGVIAEPNELVMMSLMEAVALSAFGYVELLKLPVEGSEKFSWITSEPVKA</sequence>
<evidence type="ECO:0000313" key="1">
    <source>
        <dbReference type="EMBL" id="ABU82462.1"/>
    </source>
</evidence>
<dbReference type="AlphaFoldDB" id="A8AC10"/>